<keyword evidence="3 7" id="KW-0479">Metal-binding</keyword>
<dbReference type="Pfam" id="PF00067">
    <property type="entry name" value="p450"/>
    <property type="match status" value="1"/>
</dbReference>
<name>A0AA39RBE2_9LECA</name>
<dbReference type="InterPro" id="IPR002403">
    <property type="entry name" value="Cyt_P450_E_grp-IV"/>
</dbReference>
<evidence type="ECO:0000256" key="2">
    <source>
        <dbReference type="ARBA" id="ARBA00010617"/>
    </source>
</evidence>
<comment type="similarity">
    <text evidence="2 8">Belongs to the cytochrome P450 family.</text>
</comment>
<keyword evidence="5 7" id="KW-0408">Iron</keyword>
<protein>
    <recommendedName>
        <fullName evidence="12">Cytochrome P450</fullName>
    </recommendedName>
</protein>
<evidence type="ECO:0008006" key="12">
    <source>
        <dbReference type="Google" id="ProtNLM"/>
    </source>
</evidence>
<keyword evidence="4 8" id="KW-0560">Oxidoreductase</keyword>
<evidence type="ECO:0000313" key="10">
    <source>
        <dbReference type="EMBL" id="KAK0517356.1"/>
    </source>
</evidence>
<dbReference type="PRINTS" id="PR00465">
    <property type="entry name" value="EP450IV"/>
</dbReference>
<keyword evidence="9" id="KW-1133">Transmembrane helix</keyword>
<proteinExistence type="inferred from homology"/>
<feature type="binding site" description="axial binding residue" evidence="7">
    <location>
        <position position="485"/>
    </location>
    <ligand>
        <name>heme</name>
        <dbReference type="ChEBI" id="CHEBI:30413"/>
    </ligand>
    <ligandPart>
        <name>Fe</name>
        <dbReference type="ChEBI" id="CHEBI:18248"/>
    </ligandPart>
</feature>
<evidence type="ECO:0000256" key="5">
    <source>
        <dbReference type="ARBA" id="ARBA00023004"/>
    </source>
</evidence>
<evidence type="ECO:0000256" key="4">
    <source>
        <dbReference type="ARBA" id="ARBA00023002"/>
    </source>
</evidence>
<evidence type="ECO:0000256" key="7">
    <source>
        <dbReference type="PIRSR" id="PIRSR602403-1"/>
    </source>
</evidence>
<dbReference type="InterPro" id="IPR036396">
    <property type="entry name" value="Cyt_P450_sf"/>
</dbReference>
<dbReference type="PROSITE" id="PS00086">
    <property type="entry name" value="CYTOCHROME_P450"/>
    <property type="match status" value="1"/>
</dbReference>
<dbReference type="AlphaFoldDB" id="A0AA39RBE2"/>
<dbReference type="GO" id="GO:0005506">
    <property type="term" value="F:iron ion binding"/>
    <property type="evidence" value="ECO:0007669"/>
    <property type="project" value="InterPro"/>
</dbReference>
<dbReference type="PANTHER" id="PTHR46206:SF6">
    <property type="entry name" value="CYTOCHROME P450 MONOOXYGENASE AN1598-RELATED"/>
    <property type="match status" value="1"/>
</dbReference>
<dbReference type="InterPro" id="IPR017972">
    <property type="entry name" value="Cyt_P450_CS"/>
</dbReference>
<dbReference type="EMBL" id="JAFEKC020000001">
    <property type="protein sequence ID" value="KAK0517356.1"/>
    <property type="molecule type" value="Genomic_DNA"/>
</dbReference>
<dbReference type="PANTHER" id="PTHR46206">
    <property type="entry name" value="CYTOCHROME P450"/>
    <property type="match status" value="1"/>
</dbReference>
<evidence type="ECO:0000256" key="3">
    <source>
        <dbReference type="ARBA" id="ARBA00022723"/>
    </source>
</evidence>
<keyword evidence="6 8" id="KW-0503">Monooxygenase</keyword>
<evidence type="ECO:0000256" key="6">
    <source>
        <dbReference type="ARBA" id="ARBA00023033"/>
    </source>
</evidence>
<dbReference type="GO" id="GO:0020037">
    <property type="term" value="F:heme binding"/>
    <property type="evidence" value="ECO:0007669"/>
    <property type="project" value="InterPro"/>
</dbReference>
<reference evidence="10" key="1">
    <citation type="submission" date="2023-03" db="EMBL/GenBank/DDBJ databases">
        <title>Complete genome of Cladonia borealis.</title>
        <authorList>
            <person name="Park H."/>
        </authorList>
    </citation>
    <scope>NUCLEOTIDE SEQUENCE</scope>
    <source>
        <strain evidence="10">ANT050790</strain>
    </source>
</reference>
<dbReference type="InterPro" id="IPR001128">
    <property type="entry name" value="Cyt_P450"/>
</dbReference>
<keyword evidence="11" id="KW-1185">Reference proteome</keyword>
<keyword evidence="9" id="KW-0472">Membrane</keyword>
<evidence type="ECO:0000313" key="11">
    <source>
        <dbReference type="Proteomes" id="UP001166286"/>
    </source>
</evidence>
<accession>A0AA39RBE2</accession>
<dbReference type="CDD" id="cd11041">
    <property type="entry name" value="CYP503A1-like"/>
    <property type="match status" value="1"/>
</dbReference>
<dbReference type="SUPFAM" id="SSF48264">
    <property type="entry name" value="Cytochrome P450"/>
    <property type="match status" value="1"/>
</dbReference>
<comment type="caution">
    <text evidence="10">The sequence shown here is derived from an EMBL/GenBank/DDBJ whole genome shotgun (WGS) entry which is preliminary data.</text>
</comment>
<feature type="transmembrane region" description="Helical" evidence="9">
    <location>
        <begin position="7"/>
        <end position="29"/>
    </location>
</feature>
<dbReference type="GO" id="GO:0004497">
    <property type="term" value="F:monooxygenase activity"/>
    <property type="evidence" value="ECO:0007669"/>
    <property type="project" value="UniProtKB-KW"/>
</dbReference>
<keyword evidence="9" id="KW-0812">Transmembrane</keyword>
<evidence type="ECO:0000256" key="8">
    <source>
        <dbReference type="RuleBase" id="RU000461"/>
    </source>
</evidence>
<gene>
    <name evidence="10" type="ORF">JMJ35_000511</name>
</gene>
<dbReference type="GO" id="GO:0016705">
    <property type="term" value="F:oxidoreductase activity, acting on paired donors, with incorporation or reduction of molecular oxygen"/>
    <property type="evidence" value="ECO:0007669"/>
    <property type="project" value="InterPro"/>
</dbReference>
<feature type="transmembrane region" description="Helical" evidence="9">
    <location>
        <begin position="49"/>
        <end position="67"/>
    </location>
</feature>
<dbReference type="Gene3D" id="1.10.630.10">
    <property type="entry name" value="Cytochrome P450"/>
    <property type="match status" value="1"/>
</dbReference>
<evidence type="ECO:0000256" key="1">
    <source>
        <dbReference type="ARBA" id="ARBA00001971"/>
    </source>
</evidence>
<sequence>MAVKDYLYANLMALFLSAGLIVLSLRYVAGENESTFPAIEDFEIFENRTKLSGYLTVILVGFLFVIVSQRPKRQKLAPGIPIVGGSDIQHVKQNRKRFIHDGKSMLTEGYRQTNGGFFYVPSNCGERLMLPVKYLEDLKTAPIDQVDFVATFIEMFEGKYTTMGSRSTLHPRVVRAQLNHHLPDVMPAVQQEIRNAFDAAFPPCEDWTEINVVERITKVVARVSSCMFGGTELSENEKWVAASIAFAIDGFHGAQKIKRYPHILRPIAKYFIPEIRSIAGHYAEAEKAAIPILKARQKTGEKALDLLYWMSDQAKGSERDMKFIASILLKVSFAAIHTSAAAPSQLIYDLCAMPEYVEPLRKEVESVLDPDGNIDKKSFGQLVKLDSIMKESQRFNPLLLITFERVVHRPYRLSDGFVIPAHTHIGVPTSSLLMDPDLYPDPERYDGFRFAKIRTHEPNTDASARAQYAASNPASMSFGFGRHACPGRFFAANEIKAIMAYLLLNFDMKFPEGKEKRPESLLFETQFFTEPNRYSHVQAA</sequence>
<comment type="cofactor">
    <cofactor evidence="1 7">
        <name>heme</name>
        <dbReference type="ChEBI" id="CHEBI:30413"/>
    </cofactor>
</comment>
<keyword evidence="7 8" id="KW-0349">Heme</keyword>
<evidence type="ECO:0000256" key="9">
    <source>
        <dbReference type="SAM" id="Phobius"/>
    </source>
</evidence>
<dbReference type="Proteomes" id="UP001166286">
    <property type="component" value="Unassembled WGS sequence"/>
</dbReference>
<organism evidence="10 11">
    <name type="scientific">Cladonia borealis</name>
    <dbReference type="NCBI Taxonomy" id="184061"/>
    <lineage>
        <taxon>Eukaryota</taxon>
        <taxon>Fungi</taxon>
        <taxon>Dikarya</taxon>
        <taxon>Ascomycota</taxon>
        <taxon>Pezizomycotina</taxon>
        <taxon>Lecanoromycetes</taxon>
        <taxon>OSLEUM clade</taxon>
        <taxon>Lecanoromycetidae</taxon>
        <taxon>Lecanorales</taxon>
        <taxon>Lecanorineae</taxon>
        <taxon>Cladoniaceae</taxon>
        <taxon>Cladonia</taxon>
    </lineage>
</organism>